<dbReference type="AlphaFoldDB" id="A0A2N3LG90"/>
<proteinExistence type="predicted"/>
<evidence type="ECO:0000313" key="1">
    <source>
        <dbReference type="EMBL" id="PKR83533.1"/>
    </source>
</evidence>
<evidence type="ECO:0000313" key="2">
    <source>
        <dbReference type="Proteomes" id="UP000233440"/>
    </source>
</evidence>
<dbReference type="EMBL" id="PIQO01000017">
    <property type="protein sequence ID" value="PKR83533.1"/>
    <property type="molecule type" value="Genomic_DNA"/>
</dbReference>
<organism evidence="1 2">
    <name type="scientific">Heyndrickxia camelliae</name>
    <dbReference type="NCBI Taxonomy" id="1707093"/>
    <lineage>
        <taxon>Bacteria</taxon>
        <taxon>Bacillati</taxon>
        <taxon>Bacillota</taxon>
        <taxon>Bacilli</taxon>
        <taxon>Bacillales</taxon>
        <taxon>Bacillaceae</taxon>
        <taxon>Heyndrickxia</taxon>
    </lineage>
</organism>
<protein>
    <submittedName>
        <fullName evidence="1">Uncharacterized protein</fullName>
    </submittedName>
</protein>
<keyword evidence="2" id="KW-1185">Reference proteome</keyword>
<name>A0A2N3LG90_9BACI</name>
<comment type="caution">
    <text evidence="1">The sequence shown here is derived from an EMBL/GenBank/DDBJ whole genome shotgun (WGS) entry which is preliminary data.</text>
</comment>
<dbReference type="RefSeq" id="WP_101355673.1">
    <property type="nucleotide sequence ID" value="NZ_PIQO01000017.1"/>
</dbReference>
<sequence>MKVIINNQTNLVVEDENGNILFQWLPINHVGGIVSNINIKTTKQEDIAKIAKEISKKVEEEIRKSSSRSPNGITQTWI</sequence>
<accession>A0A2N3LG90</accession>
<gene>
    <name evidence="1" type="ORF">CWO92_18380</name>
</gene>
<dbReference type="Proteomes" id="UP000233440">
    <property type="component" value="Unassembled WGS sequence"/>
</dbReference>
<reference evidence="1 2" key="1">
    <citation type="submission" date="2017-11" db="EMBL/GenBank/DDBJ databases">
        <title>Bacillus camelliae sp. nov., isolated from pu'er tea.</title>
        <authorList>
            <person name="Niu L."/>
        </authorList>
    </citation>
    <scope>NUCLEOTIDE SEQUENCE [LARGE SCALE GENOMIC DNA]</scope>
    <source>
        <strain evidence="1 2">7578-1</strain>
    </source>
</reference>